<evidence type="ECO:0000256" key="1">
    <source>
        <dbReference type="SAM" id="MobiDB-lite"/>
    </source>
</evidence>
<feature type="region of interest" description="Disordered" evidence="1">
    <location>
        <begin position="21"/>
        <end position="49"/>
    </location>
</feature>
<evidence type="ECO:0000313" key="2">
    <source>
        <dbReference type="EMBL" id="MFD0886759.1"/>
    </source>
</evidence>
<protein>
    <submittedName>
        <fullName evidence="2">Uncharacterized protein</fullName>
    </submittedName>
</protein>
<dbReference type="EMBL" id="JBHTHX010000707">
    <property type="protein sequence ID" value="MFD0886759.1"/>
    <property type="molecule type" value="Genomic_DNA"/>
</dbReference>
<name>A0ABW3DSI0_9ACTN</name>
<sequence>MGDLRSVTLVLAGVSLMASCGAHPPEPSPTASQGPPPSRTAQRNPSPFSPAWKVVRSAELAESSALLDVAAAGPGCTAPQETVICHSFSLDC</sequence>
<organism evidence="2 3">
    <name type="scientific">Streptosporangium algeriense</name>
    <dbReference type="NCBI Taxonomy" id="1682748"/>
    <lineage>
        <taxon>Bacteria</taxon>
        <taxon>Bacillati</taxon>
        <taxon>Actinomycetota</taxon>
        <taxon>Actinomycetes</taxon>
        <taxon>Streptosporangiales</taxon>
        <taxon>Streptosporangiaceae</taxon>
        <taxon>Streptosporangium</taxon>
    </lineage>
</organism>
<keyword evidence="3" id="KW-1185">Reference proteome</keyword>
<comment type="caution">
    <text evidence="2">The sequence shown here is derived from an EMBL/GenBank/DDBJ whole genome shotgun (WGS) entry which is preliminary data.</text>
</comment>
<dbReference type="PROSITE" id="PS51257">
    <property type="entry name" value="PROKAR_LIPOPROTEIN"/>
    <property type="match status" value="1"/>
</dbReference>
<feature type="compositionally biased region" description="Pro residues" evidence="1">
    <location>
        <begin position="24"/>
        <end position="38"/>
    </location>
</feature>
<accession>A0ABW3DSI0</accession>
<evidence type="ECO:0000313" key="3">
    <source>
        <dbReference type="Proteomes" id="UP001597024"/>
    </source>
</evidence>
<reference evidence="3" key="1">
    <citation type="journal article" date="2019" name="Int. J. Syst. Evol. Microbiol.">
        <title>The Global Catalogue of Microorganisms (GCM) 10K type strain sequencing project: providing services to taxonomists for standard genome sequencing and annotation.</title>
        <authorList>
            <consortium name="The Broad Institute Genomics Platform"/>
            <consortium name="The Broad Institute Genome Sequencing Center for Infectious Disease"/>
            <person name="Wu L."/>
            <person name="Ma J."/>
        </authorList>
    </citation>
    <scope>NUCLEOTIDE SEQUENCE [LARGE SCALE GENOMIC DNA]</scope>
    <source>
        <strain evidence="3">CCUG 62974</strain>
    </source>
</reference>
<proteinExistence type="predicted"/>
<dbReference type="Proteomes" id="UP001597024">
    <property type="component" value="Unassembled WGS sequence"/>
</dbReference>
<gene>
    <name evidence="2" type="ORF">ACFQ08_19605</name>
</gene>